<dbReference type="PANTHER" id="PTHR11276">
    <property type="entry name" value="DNA POLYMERASE TYPE-X FAMILY MEMBER"/>
    <property type="match status" value="1"/>
</dbReference>
<evidence type="ECO:0000256" key="5">
    <source>
        <dbReference type="ARBA" id="ARBA00022679"/>
    </source>
</evidence>
<protein>
    <recommendedName>
        <fullName evidence="3">DNA-directed DNA polymerase</fullName>
        <ecNumber evidence="3">2.7.7.7</ecNumber>
    </recommendedName>
</protein>
<evidence type="ECO:0000256" key="6">
    <source>
        <dbReference type="ARBA" id="ARBA00022695"/>
    </source>
</evidence>
<dbReference type="GO" id="GO:0005634">
    <property type="term" value="C:nucleus"/>
    <property type="evidence" value="ECO:0007669"/>
    <property type="project" value="UniProtKB-SubCell"/>
</dbReference>
<gene>
    <name evidence="17" type="ORF">EPUL_001503</name>
</gene>
<feature type="compositionally biased region" description="Polar residues" evidence="15">
    <location>
        <begin position="396"/>
        <end position="409"/>
    </location>
</feature>
<dbReference type="EC" id="2.7.7.7" evidence="3"/>
<dbReference type="Proteomes" id="UP000237438">
    <property type="component" value="Unassembled WGS sequence"/>
</dbReference>
<feature type="domain" description="DNA-directed DNA polymerase X" evidence="16">
    <location>
        <begin position="510"/>
        <end position="835"/>
    </location>
</feature>
<keyword evidence="8" id="KW-0479">Metal-binding</keyword>
<dbReference type="Gene3D" id="3.30.210.10">
    <property type="entry name" value="DNA polymerase, thumb domain"/>
    <property type="match status" value="1"/>
</dbReference>
<dbReference type="InterPro" id="IPR002008">
    <property type="entry name" value="DNA_pol_X_beta-like"/>
</dbReference>
<comment type="subcellular location">
    <subcellularLocation>
        <location evidence="1">Nucleus</location>
    </subcellularLocation>
</comment>
<dbReference type="FunFam" id="1.10.150.110:FF:000005">
    <property type="entry name" value="DNA polymerase POL4"/>
    <property type="match status" value="1"/>
</dbReference>
<dbReference type="InterPro" id="IPR027421">
    <property type="entry name" value="DNA_pol_lamdba_lyase_dom_sf"/>
</dbReference>
<dbReference type="OrthoDB" id="3591346at2759"/>
<feature type="region of interest" description="Disordered" evidence="15">
    <location>
        <begin position="390"/>
        <end position="420"/>
    </location>
</feature>
<name>A0A2S4PYQ2_9PEZI</name>
<dbReference type="STRING" id="225359.A0A2S4PYQ2"/>
<evidence type="ECO:0000256" key="10">
    <source>
        <dbReference type="ARBA" id="ARBA00022932"/>
    </source>
</evidence>
<keyword evidence="5" id="KW-0808">Transferase</keyword>
<dbReference type="InterPro" id="IPR037160">
    <property type="entry name" value="DNA_Pol_thumb_sf"/>
</dbReference>
<evidence type="ECO:0000313" key="18">
    <source>
        <dbReference type="Proteomes" id="UP000237438"/>
    </source>
</evidence>
<comment type="caution">
    <text evidence="17">The sequence shown here is derived from an EMBL/GenBank/DDBJ whole genome shotgun (WGS) entry which is preliminary data.</text>
</comment>
<evidence type="ECO:0000256" key="3">
    <source>
        <dbReference type="ARBA" id="ARBA00012417"/>
    </source>
</evidence>
<evidence type="ECO:0000256" key="4">
    <source>
        <dbReference type="ARBA" id="ARBA00022634"/>
    </source>
</evidence>
<dbReference type="CDD" id="cd00141">
    <property type="entry name" value="NT_POLXc"/>
    <property type="match status" value="1"/>
</dbReference>
<evidence type="ECO:0000313" key="17">
    <source>
        <dbReference type="EMBL" id="POS87137.1"/>
    </source>
</evidence>
<dbReference type="EMBL" id="PEDP01000186">
    <property type="protein sequence ID" value="POS87137.1"/>
    <property type="molecule type" value="Genomic_DNA"/>
</dbReference>
<evidence type="ECO:0000256" key="2">
    <source>
        <dbReference type="ARBA" id="ARBA00008323"/>
    </source>
</evidence>
<dbReference type="SUPFAM" id="SSF81585">
    <property type="entry name" value="PsbU/PolX domain-like"/>
    <property type="match status" value="1"/>
</dbReference>
<evidence type="ECO:0000256" key="14">
    <source>
        <dbReference type="PIRSR" id="PIRSR622312-50"/>
    </source>
</evidence>
<dbReference type="Pfam" id="PF14791">
    <property type="entry name" value="DNA_pol_B_thumb"/>
    <property type="match status" value="1"/>
</dbReference>
<dbReference type="Gene3D" id="1.10.150.110">
    <property type="entry name" value="DNA polymerase beta, N-terminal domain-like"/>
    <property type="match status" value="1"/>
</dbReference>
<dbReference type="PANTHER" id="PTHR11276:SF28">
    <property type="entry name" value="DNA POLYMERASE LAMBDA"/>
    <property type="match status" value="1"/>
</dbReference>
<feature type="active site" description="Nucleophile; Schiff-base intermediate with DNA; for 5'-dRP lyase activity" evidence="14">
    <location>
        <position position="571"/>
    </location>
</feature>
<evidence type="ECO:0000256" key="1">
    <source>
        <dbReference type="ARBA" id="ARBA00004123"/>
    </source>
</evidence>
<organism evidence="17 18">
    <name type="scientific">Erysiphe pulchra</name>
    <dbReference type="NCBI Taxonomy" id="225359"/>
    <lineage>
        <taxon>Eukaryota</taxon>
        <taxon>Fungi</taxon>
        <taxon>Dikarya</taxon>
        <taxon>Ascomycota</taxon>
        <taxon>Pezizomycotina</taxon>
        <taxon>Leotiomycetes</taxon>
        <taxon>Erysiphales</taxon>
        <taxon>Erysiphaceae</taxon>
        <taxon>Erysiphe</taxon>
    </lineage>
</organism>
<reference evidence="17 18" key="1">
    <citation type="submission" date="2017-10" db="EMBL/GenBank/DDBJ databases">
        <title>Development of genomic resources for the powdery mildew, Erysiphe pulchra.</title>
        <authorList>
            <person name="Wadl P.A."/>
            <person name="Mack B.M."/>
            <person name="Moore G."/>
            <person name="Beltz S.B."/>
        </authorList>
    </citation>
    <scope>NUCLEOTIDE SEQUENCE [LARGE SCALE GENOMIC DNA]</scope>
    <source>
        <strain evidence="17">Cflorida</strain>
    </source>
</reference>
<keyword evidence="18" id="KW-1185">Reference proteome</keyword>
<dbReference type="InterPro" id="IPR043519">
    <property type="entry name" value="NT_sf"/>
</dbReference>
<evidence type="ECO:0000256" key="12">
    <source>
        <dbReference type="ARBA" id="ARBA00023242"/>
    </source>
</evidence>
<keyword evidence="11" id="KW-0234">DNA repair</keyword>
<dbReference type="InterPro" id="IPR010996">
    <property type="entry name" value="HHH_MUS81"/>
</dbReference>
<keyword evidence="9" id="KW-0227">DNA damage</keyword>
<dbReference type="PRINTS" id="PR00870">
    <property type="entry name" value="DNAPOLXBETA"/>
</dbReference>
<keyword evidence="6" id="KW-0548">Nucleotidyltransferase</keyword>
<dbReference type="GO" id="GO:0003677">
    <property type="term" value="F:DNA binding"/>
    <property type="evidence" value="ECO:0007669"/>
    <property type="project" value="InterPro"/>
</dbReference>
<keyword evidence="7" id="KW-0235">DNA replication</keyword>
<comment type="similarity">
    <text evidence="2">Belongs to the DNA polymerase type-X family.</text>
</comment>
<evidence type="ECO:0000256" key="13">
    <source>
        <dbReference type="ARBA" id="ARBA00049244"/>
    </source>
</evidence>
<keyword evidence="12" id="KW-0539">Nucleus</keyword>
<evidence type="ECO:0000256" key="8">
    <source>
        <dbReference type="ARBA" id="ARBA00022723"/>
    </source>
</evidence>
<evidence type="ECO:0000256" key="11">
    <source>
        <dbReference type="ARBA" id="ARBA00023204"/>
    </source>
</evidence>
<evidence type="ECO:0000256" key="15">
    <source>
        <dbReference type="SAM" id="MobiDB-lite"/>
    </source>
</evidence>
<dbReference type="InterPro" id="IPR002054">
    <property type="entry name" value="DNA-dir_DNA_pol_X"/>
</dbReference>
<evidence type="ECO:0000256" key="7">
    <source>
        <dbReference type="ARBA" id="ARBA00022705"/>
    </source>
</evidence>
<dbReference type="InterPro" id="IPR022312">
    <property type="entry name" value="DNA_pol_X"/>
</dbReference>
<dbReference type="Pfam" id="PF14792">
    <property type="entry name" value="DNA_pol_B_palm"/>
    <property type="match status" value="1"/>
</dbReference>
<dbReference type="Gene3D" id="1.10.150.20">
    <property type="entry name" value="5' to 3' exonuclease, C-terminal subdomain"/>
    <property type="match status" value="1"/>
</dbReference>
<dbReference type="InterPro" id="IPR028207">
    <property type="entry name" value="DNA_pol_B_palm_palm"/>
</dbReference>
<dbReference type="SMART" id="SM00483">
    <property type="entry name" value="POLXc"/>
    <property type="match status" value="1"/>
</dbReference>
<dbReference type="FunFam" id="1.10.150.20:FF:000010">
    <property type="entry name" value="DNA polymerase lambda"/>
    <property type="match status" value="1"/>
</dbReference>
<sequence>MTIDKLEYFNQLQALQESSDDEPEFNELRRYLKDVVQPNGSNQKNLKHQKHSMKFLTPQRVSKIRILPSSPISNLSLEKDVQSSKKALVRRKFSICDIVTPTTKKDILEPPTARSFVEETPQIFWQKNAQLESKPHTSLKISFTSQNNSPVSFQIEGRHEILSNENEISTPVADELFSTSINEVLVPNSETIDNRRALIPSIGSVVMNNSSGIKFMLRKRKRKNPLIKLVPEKDRIFAGQTFLFIPTDDIAPLRRKRIAKARSLGALWIKEWSPSVTHVVVDKSLNYMEMMTYLKPMLGSEGIPSNVILVNDEYPNECANFRCILDPFQERYTVTGSEMMHQSKRPKNSIIETKISEKVNHINDLKSHLEVPALEPSDEALSRDRQQIVESDCTSEEQISASTKVTSRIKSQDEPRTSLPENQLQIPQNRSLLDEMLDVARNLKHLPIDDEEDEFHHQFQPYSVKKGAKVDSPKILRESKHDFDKSGKGLLRSENFLCMENGKKSSLDTNPNAETIHLLKELSDYYDRIHDEWRSKGYRKAIRTLKKHPVKISSYNEAIQLPNIGHRLAQKIEEIVLTHRLRRLDSAKMSPEDELLQKFLKIYGVGLSQASKWISAGYKTLEDLKTKANLTENQRLGIEHYSDFNTRIPRAEVTAMRDIIQNAVLLLDAQYEVDIAGSYRRGAATCGDIDVIITRQHTREAREITPFLLNLVEHLTKDGFLVAALVKPGVNGSKWHGACIMPGGTVWRRIDFLAVPAFELGAALLYFTGDDLFNRSIRLLCQKKGMRLNQHGLYRDVMRRSGGVGSNKGTLVESADERRIFEILGIPWRPPEERSHN</sequence>
<evidence type="ECO:0000256" key="9">
    <source>
        <dbReference type="ARBA" id="ARBA00022763"/>
    </source>
</evidence>
<dbReference type="InterPro" id="IPR036420">
    <property type="entry name" value="BRCT_dom_sf"/>
</dbReference>
<dbReference type="SUPFAM" id="SSF81301">
    <property type="entry name" value="Nucleotidyltransferase"/>
    <property type="match status" value="1"/>
</dbReference>
<dbReference type="InterPro" id="IPR029398">
    <property type="entry name" value="PolB_thumb"/>
</dbReference>
<dbReference type="Gene3D" id="3.30.460.10">
    <property type="entry name" value="Beta Polymerase, domain 2"/>
    <property type="match status" value="1"/>
</dbReference>
<dbReference type="GO" id="GO:0003887">
    <property type="term" value="F:DNA-directed DNA polymerase activity"/>
    <property type="evidence" value="ECO:0007669"/>
    <property type="project" value="UniProtKB-KW"/>
</dbReference>
<dbReference type="SUPFAM" id="SSF47802">
    <property type="entry name" value="DNA polymerase beta, N-terminal domain-like"/>
    <property type="match status" value="1"/>
</dbReference>
<dbReference type="AlphaFoldDB" id="A0A2S4PYQ2"/>
<keyword evidence="4" id="KW-0237">DNA synthesis</keyword>
<keyword evidence="10" id="KW-0239">DNA-directed DNA polymerase</keyword>
<proteinExistence type="inferred from homology"/>
<dbReference type="GO" id="GO:0046872">
    <property type="term" value="F:metal ion binding"/>
    <property type="evidence" value="ECO:0007669"/>
    <property type="project" value="UniProtKB-KW"/>
</dbReference>
<accession>A0A2S4PYQ2</accession>
<dbReference type="Pfam" id="PF10391">
    <property type="entry name" value="DNA_pol_lambd_f"/>
    <property type="match status" value="1"/>
</dbReference>
<dbReference type="PRINTS" id="PR00869">
    <property type="entry name" value="DNAPOLX"/>
</dbReference>
<dbReference type="SUPFAM" id="SSF52113">
    <property type="entry name" value="BRCT domain"/>
    <property type="match status" value="1"/>
</dbReference>
<comment type="catalytic activity">
    <reaction evidence="13">
        <text>DNA(n) + a 2'-deoxyribonucleoside 5'-triphosphate = DNA(n+1) + diphosphate</text>
        <dbReference type="Rhea" id="RHEA:22508"/>
        <dbReference type="Rhea" id="RHEA-COMP:17339"/>
        <dbReference type="Rhea" id="RHEA-COMP:17340"/>
        <dbReference type="ChEBI" id="CHEBI:33019"/>
        <dbReference type="ChEBI" id="CHEBI:61560"/>
        <dbReference type="ChEBI" id="CHEBI:173112"/>
        <dbReference type="EC" id="2.7.7.7"/>
    </reaction>
</comment>
<dbReference type="GO" id="GO:0006303">
    <property type="term" value="P:double-strand break repair via nonhomologous end joining"/>
    <property type="evidence" value="ECO:0007669"/>
    <property type="project" value="TreeGrafter"/>
</dbReference>
<dbReference type="InterPro" id="IPR018944">
    <property type="entry name" value="DNA_pol_lambd_fingers_domain"/>
</dbReference>
<evidence type="ECO:0000259" key="16">
    <source>
        <dbReference type="SMART" id="SM00483"/>
    </source>
</evidence>
<dbReference type="Gene3D" id="3.40.50.10190">
    <property type="entry name" value="BRCT domain"/>
    <property type="match status" value="1"/>
</dbReference>
<dbReference type="Pfam" id="PF14716">
    <property type="entry name" value="HHH_8"/>
    <property type="match status" value="1"/>
</dbReference>